<dbReference type="EMBL" id="JADQDF010000001">
    <property type="protein sequence ID" value="MBW0126199.1"/>
    <property type="molecule type" value="Genomic_DNA"/>
</dbReference>
<proteinExistence type="predicted"/>
<name>A0ABS6U257_9PSEU</name>
<keyword evidence="2" id="KW-1185">Reference proteome</keyword>
<organism evidence="1 2">
    <name type="scientific">Pseudonocardia oceani</name>
    <dbReference type="NCBI Taxonomy" id="2792013"/>
    <lineage>
        <taxon>Bacteria</taxon>
        <taxon>Bacillati</taxon>
        <taxon>Actinomycetota</taxon>
        <taxon>Actinomycetes</taxon>
        <taxon>Pseudonocardiales</taxon>
        <taxon>Pseudonocardiaceae</taxon>
        <taxon>Pseudonocardia</taxon>
    </lineage>
</organism>
<accession>A0ABS6U257</accession>
<evidence type="ECO:0000313" key="1">
    <source>
        <dbReference type="EMBL" id="MBW0126199.1"/>
    </source>
</evidence>
<reference evidence="1 2" key="1">
    <citation type="submission" date="2020-11" db="EMBL/GenBank/DDBJ databases">
        <title>Pseudonocardia abyssalis sp. nov. and Pseudonocardia oceani sp. nov., description and phylogenomic analysis of two novel actinomycetes isolated from the deep Southern Ocean.</title>
        <authorList>
            <person name="Parra J."/>
        </authorList>
    </citation>
    <scope>NUCLEOTIDE SEQUENCE [LARGE SCALE GENOMIC DNA]</scope>
    <source>
        <strain evidence="2">KRD185</strain>
    </source>
</reference>
<gene>
    <name evidence="1" type="ORF">I4I82_00610</name>
</gene>
<comment type="caution">
    <text evidence="1">The sequence shown here is derived from an EMBL/GenBank/DDBJ whole genome shotgun (WGS) entry which is preliminary data.</text>
</comment>
<dbReference type="Proteomes" id="UP000694300">
    <property type="component" value="Unassembled WGS sequence"/>
</dbReference>
<evidence type="ECO:0000313" key="2">
    <source>
        <dbReference type="Proteomes" id="UP000694300"/>
    </source>
</evidence>
<sequence length="91" mass="9502">MQVAGHPIRRRPSVGETRQASPIWAAMLRSSASGSTVPAAICDSAWARANARMTSLCSAAIAAFRSSSVVIRSISNASEGDSEPIGDIPQF</sequence>
<dbReference type="RefSeq" id="WP_218594991.1">
    <property type="nucleotide sequence ID" value="NZ_JADQDF010000001.1"/>
</dbReference>
<protein>
    <submittedName>
        <fullName evidence="1">Uncharacterized protein</fullName>
    </submittedName>
</protein>